<sequence length="288" mass="32832">MLSMEDADQPTMLRLWIPATADSWAARFEEACSLLERRAELPQVAIRTGYIASTDREEIVENRLAFLQDTLRDPFRQVILSNGRGIRYTRAGAPIDSGRVLVKGNFMTPNQSSFDLSIYFPAVAWSVREQLLAELGDTLQAHSGELTPRRAELTFMDLFRLADWPAQAPGRQRTEISLRPLHELMQQLDVRIPAIKAAAVGGVRESDLQPERLGWSNYWSEATARWLGFPDPDRDRELLQRSQRTAGGAWLVRTTHEPLDLTRAEHVRCVAELYERFPRLGIRFHHSG</sequence>
<dbReference type="InterPro" id="IPR045997">
    <property type="entry name" value="DUF5953"/>
</dbReference>
<evidence type="ECO:0000313" key="1">
    <source>
        <dbReference type="EMBL" id="MBM0104870.1"/>
    </source>
</evidence>
<protein>
    <submittedName>
        <fullName evidence="1">Uncharacterized protein</fullName>
    </submittedName>
</protein>
<dbReference type="RefSeq" id="WP_203166940.1">
    <property type="nucleotide sequence ID" value="NZ_JAEVLS010000002.1"/>
</dbReference>
<reference evidence="1 2" key="1">
    <citation type="journal article" date="2021" name="Int. J. Syst. Evol. Microbiol.">
        <title>Steroidobacter gossypii sp. nov., isolated from soil of cotton cropping field.</title>
        <authorList>
            <person name="Huang R."/>
            <person name="Yang S."/>
            <person name="Zhen C."/>
            <person name="Liu W."/>
        </authorList>
    </citation>
    <scope>NUCLEOTIDE SEQUENCE [LARGE SCALE GENOMIC DNA]</scope>
    <source>
        <strain evidence="1 2">S1-65</strain>
    </source>
</reference>
<dbReference type="EMBL" id="JAEVLS010000002">
    <property type="protein sequence ID" value="MBM0104870.1"/>
    <property type="molecule type" value="Genomic_DNA"/>
</dbReference>
<dbReference type="Pfam" id="PF19378">
    <property type="entry name" value="DUF5953"/>
    <property type="match status" value="1"/>
</dbReference>
<comment type="caution">
    <text evidence="1">The sequence shown here is derived from an EMBL/GenBank/DDBJ whole genome shotgun (WGS) entry which is preliminary data.</text>
</comment>
<dbReference type="Proteomes" id="UP000661077">
    <property type="component" value="Unassembled WGS sequence"/>
</dbReference>
<organism evidence="1 2">
    <name type="scientific">Steroidobacter gossypii</name>
    <dbReference type="NCBI Taxonomy" id="2805490"/>
    <lineage>
        <taxon>Bacteria</taxon>
        <taxon>Pseudomonadati</taxon>
        <taxon>Pseudomonadota</taxon>
        <taxon>Gammaproteobacteria</taxon>
        <taxon>Steroidobacterales</taxon>
        <taxon>Steroidobacteraceae</taxon>
        <taxon>Steroidobacter</taxon>
    </lineage>
</organism>
<keyword evidence="2" id="KW-1185">Reference proteome</keyword>
<gene>
    <name evidence="1" type="ORF">JM946_08925</name>
</gene>
<evidence type="ECO:0000313" key="2">
    <source>
        <dbReference type="Proteomes" id="UP000661077"/>
    </source>
</evidence>
<name>A0ABS1WV70_9GAMM</name>
<accession>A0ABS1WV70</accession>
<proteinExistence type="predicted"/>